<accession>A0A6J5XGJ1</accession>
<evidence type="ECO:0000256" key="4">
    <source>
        <dbReference type="ARBA" id="ARBA00022598"/>
    </source>
</evidence>
<proteinExistence type="inferred from homology"/>
<gene>
    <name evidence="7" type="ORF">ORAREDHAP_LOCUS33094</name>
</gene>
<evidence type="ECO:0000256" key="2">
    <source>
        <dbReference type="ARBA" id="ARBA00006432"/>
    </source>
</evidence>
<dbReference type="GO" id="GO:0005737">
    <property type="term" value="C:cytoplasm"/>
    <property type="evidence" value="ECO:0007669"/>
    <property type="project" value="UniProtKB-SubCell"/>
</dbReference>
<keyword evidence="3" id="KW-0963">Cytoplasm</keyword>
<dbReference type="PANTHER" id="PTHR24096">
    <property type="entry name" value="LONG-CHAIN-FATTY-ACID--COA LIGASE"/>
    <property type="match status" value="1"/>
</dbReference>
<dbReference type="AlphaFoldDB" id="A0A6J5XGJ1"/>
<dbReference type="CDD" id="cd05904">
    <property type="entry name" value="4CL"/>
    <property type="match status" value="1"/>
</dbReference>
<sequence length="668" mass="73664">MAEETNPSRWIDPKSGYCPQTKTFHTLRPPVPLPPLSQPLSITHFALSLLQSSAAAPTTTVLIDAASGRHVSYENFIGQVHSLTLSLQSFAPALSKGHVAFILSPTSFHIPVLYFSLLALGVVVSPANPIGSESEIAYQVRLTRPAIAFATSATVHKLPKDELRTIILLDSPEFLSMLNRVGSSDTRPDFGVKVSQTDLAVILFSSGTTGRVKGVLLTHRNFIGLLAGLHVLRREPDPTLLEEQVVSLFTLPLFHVFGFFMLVRAVAMGETLVLMERFDLEAMLRAVERYKVSYMPVSPPLIVALAKSELAQKYDLSSLRLLGCGGAPLGKEVAERFTERFPNVEIVQGYGLTETGAAGTRMIDSEESKRYASVGRLAENMEAQIVDPETGEALPPGQRGELWLRGPTVMKGYVGDDKATAETLDSAGWLKTGDLCFFDDEGFLYIVDRLKELIKYKAYQVAPAELEPILQSHPDIADAAVIPYPDEEAGQIPMAYVVRKPGSNITEAAVMDFVAKQVAPYKKIRRVSFINSIPKSPAGKILRRELILELHKENERPKLEPVLSDPFQRRYIVVENEVIPKVMDRLLKLPQHPQVLQTAEDSLHLVELYLLHLLTLRDQSSTMLKVITELPPDHAKRALEALCLPVVTPLQEVVSQGPDTLNSKPTVI</sequence>
<comment type="subcellular location">
    <subcellularLocation>
        <location evidence="1">Cytoplasm</location>
    </subcellularLocation>
</comment>
<evidence type="ECO:0000256" key="1">
    <source>
        <dbReference type="ARBA" id="ARBA00004496"/>
    </source>
</evidence>
<evidence type="ECO:0000313" key="7">
    <source>
        <dbReference type="EMBL" id="CAB4311055.1"/>
    </source>
</evidence>
<dbReference type="InterPro" id="IPR025110">
    <property type="entry name" value="AMP-bd_C"/>
</dbReference>
<dbReference type="GO" id="GO:0016405">
    <property type="term" value="F:CoA-ligase activity"/>
    <property type="evidence" value="ECO:0007669"/>
    <property type="project" value="TreeGrafter"/>
</dbReference>
<dbReference type="SUPFAM" id="SSF56801">
    <property type="entry name" value="Acetyl-CoA synthetase-like"/>
    <property type="match status" value="1"/>
</dbReference>
<reference evidence="8" key="1">
    <citation type="journal article" date="2020" name="Genome Biol.">
        <title>Gamete binning: chromosome-level and haplotype-resolved genome assembly enabled by high-throughput single-cell sequencing of gamete genomes.</title>
        <authorList>
            <person name="Campoy J.A."/>
            <person name="Sun H."/>
            <person name="Goel M."/>
            <person name="Jiao W.-B."/>
            <person name="Folz-Donahue K."/>
            <person name="Wang N."/>
            <person name="Rubio M."/>
            <person name="Liu C."/>
            <person name="Kukat C."/>
            <person name="Ruiz D."/>
            <person name="Huettel B."/>
            <person name="Schneeberger K."/>
        </authorList>
    </citation>
    <scope>NUCLEOTIDE SEQUENCE [LARGE SCALE GENOMIC DNA]</scope>
    <source>
        <strain evidence="8">cv. Rojo Pasion</strain>
    </source>
</reference>
<feature type="domain" description="AMP-binding enzyme C-terminal" evidence="6">
    <location>
        <begin position="465"/>
        <end position="540"/>
    </location>
</feature>
<evidence type="ECO:0000313" key="8">
    <source>
        <dbReference type="Proteomes" id="UP000507245"/>
    </source>
</evidence>
<evidence type="ECO:0008006" key="9">
    <source>
        <dbReference type="Google" id="ProtNLM"/>
    </source>
</evidence>
<dbReference type="InterPro" id="IPR042099">
    <property type="entry name" value="ANL_N_sf"/>
</dbReference>
<evidence type="ECO:0000256" key="3">
    <source>
        <dbReference type="ARBA" id="ARBA00022490"/>
    </source>
</evidence>
<dbReference type="Gene3D" id="3.40.50.12780">
    <property type="entry name" value="N-terminal domain of ligase-like"/>
    <property type="match status" value="1"/>
</dbReference>
<dbReference type="Pfam" id="PF13193">
    <property type="entry name" value="AMP-binding_C"/>
    <property type="match status" value="1"/>
</dbReference>
<keyword evidence="4" id="KW-0436">Ligase</keyword>
<evidence type="ECO:0000259" key="5">
    <source>
        <dbReference type="Pfam" id="PF00501"/>
    </source>
</evidence>
<dbReference type="FunFam" id="3.30.300.30:FF:000007">
    <property type="entry name" value="4-coumarate--CoA ligase 2"/>
    <property type="match status" value="1"/>
</dbReference>
<dbReference type="EMBL" id="CAEKKB010000005">
    <property type="protein sequence ID" value="CAB4311055.1"/>
    <property type="molecule type" value="Genomic_DNA"/>
</dbReference>
<feature type="domain" description="AMP-dependent synthetase/ligase" evidence="5">
    <location>
        <begin position="53"/>
        <end position="413"/>
    </location>
</feature>
<dbReference type="InterPro" id="IPR000873">
    <property type="entry name" value="AMP-dep_synth/lig_dom"/>
</dbReference>
<keyword evidence="8" id="KW-1185">Reference proteome</keyword>
<comment type="similarity">
    <text evidence="2">Belongs to the ATP-dependent AMP-binding enzyme family.</text>
</comment>
<dbReference type="PANTHER" id="PTHR24096:SF251">
    <property type="entry name" value="4-COUMARATE--COA LIGASE-LIKE 9"/>
    <property type="match status" value="1"/>
</dbReference>
<dbReference type="InterPro" id="IPR045851">
    <property type="entry name" value="AMP-bd_C_sf"/>
</dbReference>
<protein>
    <recommendedName>
        <fullName evidence="9">AMP-dependent synthetase/ligase domain-containing protein</fullName>
    </recommendedName>
</protein>
<dbReference type="Pfam" id="PF00501">
    <property type="entry name" value="AMP-binding"/>
    <property type="match status" value="1"/>
</dbReference>
<dbReference type="PROSITE" id="PS00455">
    <property type="entry name" value="AMP_BINDING"/>
    <property type="match status" value="1"/>
</dbReference>
<dbReference type="OrthoDB" id="10253869at2759"/>
<dbReference type="Gene3D" id="3.30.300.30">
    <property type="match status" value="1"/>
</dbReference>
<dbReference type="Proteomes" id="UP000507245">
    <property type="component" value="Unassembled WGS sequence"/>
</dbReference>
<dbReference type="InterPro" id="IPR020845">
    <property type="entry name" value="AMP-binding_CS"/>
</dbReference>
<name>A0A6J5XGJ1_PRUAR</name>
<organism evidence="7 8">
    <name type="scientific">Prunus armeniaca</name>
    <name type="common">Apricot</name>
    <name type="synonym">Armeniaca vulgaris</name>
    <dbReference type="NCBI Taxonomy" id="36596"/>
    <lineage>
        <taxon>Eukaryota</taxon>
        <taxon>Viridiplantae</taxon>
        <taxon>Streptophyta</taxon>
        <taxon>Embryophyta</taxon>
        <taxon>Tracheophyta</taxon>
        <taxon>Spermatophyta</taxon>
        <taxon>Magnoliopsida</taxon>
        <taxon>eudicotyledons</taxon>
        <taxon>Gunneridae</taxon>
        <taxon>Pentapetalae</taxon>
        <taxon>rosids</taxon>
        <taxon>fabids</taxon>
        <taxon>Rosales</taxon>
        <taxon>Rosaceae</taxon>
        <taxon>Amygdaloideae</taxon>
        <taxon>Amygdaleae</taxon>
        <taxon>Prunus</taxon>
    </lineage>
</organism>
<evidence type="ECO:0000259" key="6">
    <source>
        <dbReference type="Pfam" id="PF13193"/>
    </source>
</evidence>